<dbReference type="EC" id="3.4.24.-" evidence="13"/>
<dbReference type="PANTHER" id="PTHR43221">
    <property type="entry name" value="PROTEASE HTPX"/>
    <property type="match status" value="1"/>
</dbReference>
<evidence type="ECO:0000256" key="5">
    <source>
        <dbReference type="ARBA" id="ARBA00022723"/>
    </source>
</evidence>
<keyword evidence="9" id="KW-0482">Metalloprotease</keyword>
<dbReference type="GO" id="GO:0006508">
    <property type="term" value="P:proteolysis"/>
    <property type="evidence" value="ECO:0007669"/>
    <property type="project" value="UniProtKB-KW"/>
</dbReference>
<evidence type="ECO:0000256" key="8">
    <source>
        <dbReference type="ARBA" id="ARBA00022989"/>
    </source>
</evidence>
<feature type="transmembrane region" description="Helical" evidence="11">
    <location>
        <begin position="322"/>
        <end position="338"/>
    </location>
</feature>
<feature type="transmembrane region" description="Helical" evidence="11">
    <location>
        <begin position="89"/>
        <end position="105"/>
    </location>
</feature>
<dbReference type="GO" id="GO:0008233">
    <property type="term" value="F:peptidase activity"/>
    <property type="evidence" value="ECO:0007669"/>
    <property type="project" value="UniProtKB-KW"/>
</dbReference>
<feature type="transmembrane region" description="Helical" evidence="11">
    <location>
        <begin position="358"/>
        <end position="376"/>
    </location>
</feature>
<dbReference type="Proteomes" id="UP001208689">
    <property type="component" value="Chromosome"/>
</dbReference>
<gene>
    <name evidence="13" type="ORF">NEF87_003593</name>
</gene>
<evidence type="ECO:0000256" key="2">
    <source>
        <dbReference type="ARBA" id="ARBA00022475"/>
    </source>
</evidence>
<keyword evidence="4 11" id="KW-0812">Transmembrane</keyword>
<evidence type="ECO:0000259" key="12">
    <source>
        <dbReference type="Pfam" id="PF01435"/>
    </source>
</evidence>
<feature type="domain" description="Peptidase M48" evidence="12">
    <location>
        <begin position="246"/>
        <end position="470"/>
    </location>
</feature>
<name>A0ABY6HUX0_9ARCH</name>
<reference evidence="13" key="1">
    <citation type="submission" date="2022-09" db="EMBL/GenBank/DDBJ databases">
        <title>Actin cytoskeleton and complex cell architecture in an #Asgard archaeon.</title>
        <authorList>
            <person name="Ponce Toledo R.I."/>
            <person name="Schleper C."/>
            <person name="Rodrigues Oliveira T."/>
            <person name="Wollweber F."/>
            <person name="Xu J."/>
            <person name="Rittmann S."/>
            <person name="Klingl A."/>
            <person name="Pilhofer M."/>
        </authorList>
    </citation>
    <scope>NUCLEOTIDE SEQUENCE</scope>
    <source>
        <strain evidence="13">B-35</strain>
    </source>
</reference>
<feature type="transmembrane region" description="Helical" evidence="11">
    <location>
        <begin position="216"/>
        <end position="238"/>
    </location>
</feature>
<dbReference type="PANTHER" id="PTHR43221:SF2">
    <property type="entry name" value="PROTEASE HTPX HOMOLOG"/>
    <property type="match status" value="1"/>
</dbReference>
<keyword evidence="8 11" id="KW-1133">Transmembrane helix</keyword>
<evidence type="ECO:0000256" key="11">
    <source>
        <dbReference type="SAM" id="Phobius"/>
    </source>
</evidence>
<keyword evidence="10 11" id="KW-0472">Membrane</keyword>
<keyword evidence="7" id="KW-0862">Zinc</keyword>
<feature type="transmembrane region" description="Helical" evidence="11">
    <location>
        <begin position="149"/>
        <end position="170"/>
    </location>
</feature>
<feature type="transmembrane region" description="Helical" evidence="11">
    <location>
        <begin position="182"/>
        <end position="204"/>
    </location>
</feature>
<keyword evidence="3 13" id="KW-0645">Protease</keyword>
<feature type="transmembrane region" description="Helical" evidence="11">
    <location>
        <begin position="39"/>
        <end position="60"/>
    </location>
</feature>
<evidence type="ECO:0000256" key="1">
    <source>
        <dbReference type="ARBA" id="ARBA00001947"/>
    </source>
</evidence>
<sequence length="857" mass="100039">MKKRNQMLILLTFILGTLSIILPLFLLQVIKIPTKPLDIALWAGFGIMWIVMINEGLNWIKNGKRSEWSDLVVIIFLFITVYLASKNLFNSFIGAFSIYLIFGVYEMKDYEILNKVVLITVITYNMIFFAGIIGDILQANGLIEDGEVWLNTAFSLSFWVMLILGFAFFGRKYMVVFRFMSPTYLTLAVYLVAWGLIVTVAKLGPQELEDIIMNSIYFALIISNIVIYVFSGPLLDLLMGYKKTDDPRLVKIVEETAIKMKMDPKKIKIRYAKYPILNAMAYGAFFNMHMAIISPEIDTIPEDELKGVVAHELGHLKGLHTFWLNIISSIQILIFYFLKWPVTMYDYTFAPDSQPFPLWVFLLLNVVMSVFIYIFVRDFEAHADKAARDAGYAHELAKGLYNLESFYATSHEIGLDATLLSNEIETENNKMLNYISTASYLNKNLINPNKGTLLSNLINSHPPSYHRIMASYNETPISCMRESLMPFTFLKKYKANQFLIETEHARQKYIQMTTEKVKKRFKITDVKDIMTILKKKEELSFKIGQTYVYQNLITKKRIFGRIEDIEYVDSITEPIRYKVKVLQGDETKEFITINPSQNLEVSVNIGEIYPYRKEESLLKLKEIRLEEVYQKSEKKPKKENPSYLFLNTGVLVFERLGDQESEVKKSIFNEIVPKSYQYIEQFKEKDIFMKEKGSFKRMILENYELNENKEFVLQLKDPESNSTFEAKKEDYIFKYSELYFPIHNDETSFESERKFIQHLQEQQIRCYVILKKAVNAEIDAFITKIEFKIDEKSEIEQIHKIWVKSIFEEEMELEISKIDVIGLISPNLILQKKSNISGFSNLINKIIQWRHPEKILI</sequence>
<protein>
    <submittedName>
        <fullName evidence="13">Protease HtpX</fullName>
        <ecNumber evidence="13">3.4.24.-</ecNumber>
    </submittedName>
</protein>
<dbReference type="Pfam" id="PF01435">
    <property type="entry name" value="Peptidase_M48"/>
    <property type="match status" value="1"/>
</dbReference>
<proteinExistence type="predicted"/>
<dbReference type="InterPro" id="IPR001915">
    <property type="entry name" value="Peptidase_M48"/>
</dbReference>
<keyword evidence="6 13" id="KW-0378">Hydrolase</keyword>
<accession>A0ABY6HUX0</accession>
<keyword evidence="14" id="KW-1185">Reference proteome</keyword>
<evidence type="ECO:0000256" key="10">
    <source>
        <dbReference type="ARBA" id="ARBA00023136"/>
    </source>
</evidence>
<feature type="transmembrane region" description="Helical" evidence="11">
    <location>
        <begin position="67"/>
        <end position="83"/>
    </location>
</feature>
<feature type="transmembrane region" description="Helical" evidence="11">
    <location>
        <begin position="117"/>
        <end position="137"/>
    </location>
</feature>
<keyword evidence="2" id="KW-1003">Cell membrane</keyword>
<evidence type="ECO:0000256" key="6">
    <source>
        <dbReference type="ARBA" id="ARBA00022801"/>
    </source>
</evidence>
<keyword evidence="5" id="KW-0479">Metal-binding</keyword>
<dbReference type="InterPro" id="IPR050083">
    <property type="entry name" value="HtpX_protease"/>
</dbReference>
<evidence type="ECO:0000313" key="13">
    <source>
        <dbReference type="EMBL" id="UYP47308.1"/>
    </source>
</evidence>
<dbReference type="Gene3D" id="3.30.2010.10">
    <property type="entry name" value="Metalloproteases ('zincins'), catalytic domain"/>
    <property type="match status" value="1"/>
</dbReference>
<evidence type="ECO:0000256" key="3">
    <source>
        <dbReference type="ARBA" id="ARBA00022670"/>
    </source>
</evidence>
<comment type="cofactor">
    <cofactor evidence="1">
        <name>Zn(2+)</name>
        <dbReference type="ChEBI" id="CHEBI:29105"/>
    </cofactor>
</comment>
<evidence type="ECO:0000256" key="7">
    <source>
        <dbReference type="ARBA" id="ARBA00022833"/>
    </source>
</evidence>
<evidence type="ECO:0000313" key="14">
    <source>
        <dbReference type="Proteomes" id="UP001208689"/>
    </source>
</evidence>
<organism evidence="13 14">
    <name type="scientific">Candidatus Lokiarchaeum ossiferum</name>
    <dbReference type="NCBI Taxonomy" id="2951803"/>
    <lineage>
        <taxon>Archaea</taxon>
        <taxon>Promethearchaeati</taxon>
        <taxon>Promethearchaeota</taxon>
        <taxon>Promethearchaeia</taxon>
        <taxon>Promethearchaeales</taxon>
        <taxon>Promethearchaeaceae</taxon>
        <taxon>Candidatus Lokiarchaeum</taxon>
    </lineage>
</organism>
<dbReference type="EMBL" id="CP104013">
    <property type="protein sequence ID" value="UYP47308.1"/>
    <property type="molecule type" value="Genomic_DNA"/>
</dbReference>
<feature type="transmembrane region" description="Helical" evidence="11">
    <location>
        <begin position="7"/>
        <end position="27"/>
    </location>
</feature>
<evidence type="ECO:0000256" key="9">
    <source>
        <dbReference type="ARBA" id="ARBA00023049"/>
    </source>
</evidence>
<evidence type="ECO:0000256" key="4">
    <source>
        <dbReference type="ARBA" id="ARBA00022692"/>
    </source>
</evidence>